<keyword evidence="5" id="KW-0812">Transmembrane</keyword>
<name>A0ABU9XK65_9BACI</name>
<dbReference type="Proteomes" id="UP001444625">
    <property type="component" value="Unassembled WGS sequence"/>
</dbReference>
<accession>A0ABU9XK65</accession>
<keyword evidence="5" id="KW-0472">Membrane</keyword>
<comment type="similarity">
    <text evidence="1">Belongs to the peptidase S1C family.</text>
</comment>
<dbReference type="Gene3D" id="2.30.42.10">
    <property type="match status" value="1"/>
</dbReference>
<dbReference type="SUPFAM" id="SSF50494">
    <property type="entry name" value="Trypsin-like serine proteases"/>
    <property type="match status" value="1"/>
</dbReference>
<sequence>MVHEHEDSSSHRINELKFEKKSRIKGFATAVAGGVIGSVLTFTTVPYFDLSNSKEKAVAVEEINTAEQATETMSVQQVSSTSFSVADIVAEASKAIVGITNIQEQNNPFGQGGFEQNGEEVESGTGSGVVYEATDNALYIVTNHHVIEDATSIEVTLYDEKVVEAELIGSDSLTDIAVLKIEGSYDIAPLGFGDSDVLRAGDEVIAIGNPLGLDLYGTVTQGIVSAVNRTIEVSTSAGIWEMEVIQTDAAINPGNSGGALINVSGELIGINSMKIAEDDVEGLGFAIPSNEVLSIIDELIANGQIVRPYLGISMVNLSEIPQYYLQNMNINSTTGVMIADIDENSAAKDAGLQVEDIVVSIDGTAISDADDMRKYLYTEASVGDVVKLVIYRQGEKMEISVTLSSNQLN</sequence>
<dbReference type="InterPro" id="IPR009003">
    <property type="entry name" value="Peptidase_S1_PA"/>
</dbReference>
<dbReference type="InterPro" id="IPR036034">
    <property type="entry name" value="PDZ_sf"/>
</dbReference>
<keyword evidence="2" id="KW-0645">Protease</keyword>
<evidence type="ECO:0000256" key="1">
    <source>
        <dbReference type="ARBA" id="ARBA00010541"/>
    </source>
</evidence>
<dbReference type="Pfam" id="PF13365">
    <property type="entry name" value="Trypsin_2"/>
    <property type="match status" value="1"/>
</dbReference>
<dbReference type="PROSITE" id="PS50106">
    <property type="entry name" value="PDZ"/>
    <property type="match status" value="1"/>
</dbReference>
<reference evidence="7 8" key="1">
    <citation type="submission" date="2024-05" db="EMBL/GenBank/DDBJ databases">
        <authorList>
            <person name="Haq I."/>
            <person name="Ullah Z."/>
            <person name="Ahmad R."/>
            <person name="Li M."/>
            <person name="Tong Y."/>
        </authorList>
    </citation>
    <scope>NUCLEOTIDE SEQUENCE [LARGE SCALE GENOMIC DNA]</scope>
    <source>
        <strain evidence="7 8">16A2E</strain>
    </source>
</reference>
<keyword evidence="5" id="KW-1133">Transmembrane helix</keyword>
<protein>
    <submittedName>
        <fullName evidence="7">Trypsin-like peptidase domain-containing protein</fullName>
    </submittedName>
</protein>
<keyword evidence="8" id="KW-1185">Reference proteome</keyword>
<dbReference type="SUPFAM" id="SSF50156">
    <property type="entry name" value="PDZ domain-like"/>
    <property type="match status" value="1"/>
</dbReference>
<dbReference type="Gene3D" id="2.40.10.10">
    <property type="entry name" value="Trypsin-like serine proteases"/>
    <property type="match status" value="2"/>
</dbReference>
<evidence type="ECO:0000256" key="5">
    <source>
        <dbReference type="SAM" id="Phobius"/>
    </source>
</evidence>
<feature type="domain" description="PDZ" evidence="6">
    <location>
        <begin position="302"/>
        <end position="394"/>
    </location>
</feature>
<dbReference type="RefSeq" id="WP_345824984.1">
    <property type="nucleotide sequence ID" value="NZ_JBDIML010000003.1"/>
</dbReference>
<dbReference type="InterPro" id="IPR001940">
    <property type="entry name" value="Peptidase_S1C"/>
</dbReference>
<dbReference type="PRINTS" id="PR00834">
    <property type="entry name" value="PROTEASES2C"/>
</dbReference>
<dbReference type="Pfam" id="PF13180">
    <property type="entry name" value="PDZ_2"/>
    <property type="match status" value="1"/>
</dbReference>
<dbReference type="EMBL" id="JBDIML010000003">
    <property type="protein sequence ID" value="MEN2767509.1"/>
    <property type="molecule type" value="Genomic_DNA"/>
</dbReference>
<gene>
    <name evidence="7" type="ORF">ABC228_09945</name>
</gene>
<keyword evidence="3" id="KW-0378">Hydrolase</keyword>
<proteinExistence type="inferred from homology"/>
<evidence type="ECO:0000259" key="6">
    <source>
        <dbReference type="PROSITE" id="PS50106"/>
    </source>
</evidence>
<organism evidence="7 8">
    <name type="scientific">Ornithinibacillus xuwenensis</name>
    <dbReference type="NCBI Taxonomy" id="3144668"/>
    <lineage>
        <taxon>Bacteria</taxon>
        <taxon>Bacillati</taxon>
        <taxon>Bacillota</taxon>
        <taxon>Bacilli</taxon>
        <taxon>Bacillales</taxon>
        <taxon>Bacillaceae</taxon>
        <taxon>Ornithinibacillus</taxon>
    </lineage>
</organism>
<evidence type="ECO:0000256" key="3">
    <source>
        <dbReference type="ARBA" id="ARBA00022801"/>
    </source>
</evidence>
<dbReference type="PANTHER" id="PTHR43343:SF3">
    <property type="entry name" value="PROTEASE DO-LIKE 8, CHLOROPLASTIC"/>
    <property type="match status" value="1"/>
</dbReference>
<evidence type="ECO:0000313" key="8">
    <source>
        <dbReference type="Proteomes" id="UP001444625"/>
    </source>
</evidence>
<comment type="caution">
    <text evidence="7">The sequence shown here is derived from an EMBL/GenBank/DDBJ whole genome shotgun (WGS) entry which is preliminary data.</text>
</comment>
<dbReference type="InterPro" id="IPR001478">
    <property type="entry name" value="PDZ"/>
</dbReference>
<dbReference type="SMART" id="SM00228">
    <property type="entry name" value="PDZ"/>
    <property type="match status" value="1"/>
</dbReference>
<feature type="transmembrane region" description="Helical" evidence="5">
    <location>
        <begin position="27"/>
        <end position="48"/>
    </location>
</feature>
<dbReference type="PANTHER" id="PTHR43343">
    <property type="entry name" value="PEPTIDASE S12"/>
    <property type="match status" value="1"/>
</dbReference>
<dbReference type="InterPro" id="IPR043504">
    <property type="entry name" value="Peptidase_S1_PA_chymotrypsin"/>
</dbReference>
<dbReference type="InterPro" id="IPR051201">
    <property type="entry name" value="Chloro_Bact_Ser_Proteases"/>
</dbReference>
<evidence type="ECO:0000256" key="2">
    <source>
        <dbReference type="ARBA" id="ARBA00022670"/>
    </source>
</evidence>
<evidence type="ECO:0000256" key="4">
    <source>
        <dbReference type="ARBA" id="ARBA00022825"/>
    </source>
</evidence>
<keyword evidence="4" id="KW-0720">Serine protease</keyword>
<evidence type="ECO:0000313" key="7">
    <source>
        <dbReference type="EMBL" id="MEN2767509.1"/>
    </source>
</evidence>